<dbReference type="PANTHER" id="PTHR43813">
    <property type="entry name" value="ACYL-ACTIVATING ENZYME 16, CHLOROPLASTIC-RELATED"/>
    <property type="match status" value="1"/>
</dbReference>
<protein>
    <recommendedName>
        <fullName evidence="2">AMP-dependent synthetase/ligase domain-containing protein</fullName>
    </recommendedName>
</protein>
<dbReference type="InterPro" id="IPR042099">
    <property type="entry name" value="ANL_N_sf"/>
</dbReference>
<keyword evidence="4" id="KW-1185">Reference proteome</keyword>
<keyword evidence="1" id="KW-0472">Membrane</keyword>
<evidence type="ECO:0000256" key="1">
    <source>
        <dbReference type="SAM" id="Phobius"/>
    </source>
</evidence>
<dbReference type="InterPro" id="IPR000873">
    <property type="entry name" value="AMP-dep_synth/lig_dom"/>
</dbReference>
<feature type="transmembrane region" description="Helical" evidence="1">
    <location>
        <begin position="341"/>
        <end position="363"/>
    </location>
</feature>
<dbReference type="PANTHER" id="PTHR43813:SF1">
    <property type="entry name" value="ACYL-ACTIVATING ENZYME 16, CHLOROPLASTIC-RELATED"/>
    <property type="match status" value="1"/>
</dbReference>
<comment type="caution">
    <text evidence="3">The sequence shown here is derived from an EMBL/GenBank/DDBJ whole genome shotgun (WGS) entry which is preliminary data.</text>
</comment>
<dbReference type="eggNOG" id="COG1022">
    <property type="taxonomic scope" value="Bacteria"/>
</dbReference>
<dbReference type="SUPFAM" id="SSF56801">
    <property type="entry name" value="Acetyl-CoA synthetase-like"/>
    <property type="match status" value="1"/>
</dbReference>
<feature type="domain" description="AMP-dependent synthetase/ligase" evidence="2">
    <location>
        <begin position="12"/>
        <end position="464"/>
    </location>
</feature>
<evidence type="ECO:0000259" key="2">
    <source>
        <dbReference type="Pfam" id="PF00501"/>
    </source>
</evidence>
<keyword evidence="1" id="KW-1133">Transmembrane helix</keyword>
<dbReference type="InterPro" id="IPR020845">
    <property type="entry name" value="AMP-binding_CS"/>
</dbReference>
<dbReference type="RefSeq" id="WP_037547205.1">
    <property type="nucleotide sequence ID" value="NZ_JNUP01000052.1"/>
</dbReference>
<reference evidence="3 4" key="1">
    <citation type="submission" date="2014-05" db="EMBL/GenBank/DDBJ databases">
        <title>De novo Genome Sequence of Spirocheata sp.</title>
        <authorList>
            <person name="Shivani Y."/>
            <person name="Subhash Y."/>
            <person name="Tushar L."/>
            <person name="Sasikala C."/>
            <person name="Ramana C.V."/>
        </authorList>
    </citation>
    <scope>NUCLEOTIDE SEQUENCE [LARGE SCALE GENOMIC DNA]</scope>
    <source>
        <strain evidence="3 4">JC230</strain>
    </source>
</reference>
<dbReference type="AlphaFoldDB" id="A0A098QY12"/>
<dbReference type="InterPro" id="IPR052987">
    <property type="entry name" value="Chloroplast_AMP-bd_Enzymes"/>
</dbReference>
<keyword evidence="1" id="KW-0812">Transmembrane</keyword>
<accession>A0A098QY12</accession>
<dbReference type="Gene3D" id="3.40.50.12780">
    <property type="entry name" value="N-terminal domain of ligase-like"/>
    <property type="match status" value="2"/>
</dbReference>
<evidence type="ECO:0000313" key="3">
    <source>
        <dbReference type="EMBL" id="KGE72436.1"/>
    </source>
</evidence>
<dbReference type="PROSITE" id="PS00455">
    <property type="entry name" value="AMP_BINDING"/>
    <property type="match status" value="1"/>
</dbReference>
<organism evidence="3 4">
    <name type="scientific">Spirochaeta lutea</name>
    <dbReference type="NCBI Taxonomy" id="1480694"/>
    <lineage>
        <taxon>Bacteria</taxon>
        <taxon>Pseudomonadati</taxon>
        <taxon>Spirochaetota</taxon>
        <taxon>Spirochaetia</taxon>
        <taxon>Spirochaetales</taxon>
        <taxon>Spirochaetaceae</taxon>
        <taxon>Spirochaeta</taxon>
    </lineage>
</organism>
<sequence length="638" mass="70735">MNKERYSIPQLLQKNAQRWPQAMAQYAKDTQGEFQPTSYPQLVEEMYTVAAGYLELGLGKGSLVGLISENRKEWLLADLGLLALGAADVPRGCDTMPQEMVFILKTVEAPAAIFENTAQLKKIVPHLSELPKLKTVILLDPPDDKDKAPELPKEIKTYNFHEVVDLGSKTLEKHRKAIETSIAELTPDDLATIIFTSGTTGEPKGVMISHWNFLSQALYIDNKIGIKPGDIWLCVLPVWHSFERVMQYISIANGTALAYSKPIGRIMLADFQAVRPTWMASVPRIWESLRAGIYSKLQSQGGASWALFRFFVSVGKAYKKQESKLKGLFPTFNKRSRVLDFLTALIPWLLLLPLHALGTALVFKKIRARLGGRFVAGISGGGALPPYVDDFFSAAGILLLEGYGLTESSPVISVRTQWAPVAGTIGSPLRYTFAQVRSEDGRVLPPGELGVLYVKGDQVMMGYYKRPDLTKQVIGEDGWLNTGDLAMMTHRGEIAIRGRAKDTIVLMGGENIEPSPIEARLKASPYIDNAVLLGQDQKFLGALIVPDQEAVCAYAKENGLDCSDWESVCESPEINSLLRSEINDAISSKNGFRTWEQISRFAVIPKAFEVGKELSGKQDIKRHVITDQYKDVIDRLFK</sequence>
<dbReference type="STRING" id="1480694.DC28_07200"/>
<dbReference type="Pfam" id="PF00501">
    <property type="entry name" value="AMP-binding"/>
    <property type="match status" value="1"/>
</dbReference>
<dbReference type="EMBL" id="JNUP01000052">
    <property type="protein sequence ID" value="KGE72436.1"/>
    <property type="molecule type" value="Genomic_DNA"/>
</dbReference>
<dbReference type="Proteomes" id="UP000029692">
    <property type="component" value="Unassembled WGS sequence"/>
</dbReference>
<name>A0A098QY12_9SPIO</name>
<proteinExistence type="predicted"/>
<gene>
    <name evidence="3" type="ORF">DC28_07200</name>
</gene>
<dbReference type="Pfam" id="PF23562">
    <property type="entry name" value="AMP-binding_C_3"/>
    <property type="match status" value="1"/>
</dbReference>
<evidence type="ECO:0000313" key="4">
    <source>
        <dbReference type="Proteomes" id="UP000029692"/>
    </source>
</evidence>
<dbReference type="OrthoDB" id="311554at2"/>